<dbReference type="InterPro" id="IPR012677">
    <property type="entry name" value="Nucleotide-bd_a/b_plait_sf"/>
</dbReference>
<dbReference type="PANTHER" id="PTHR32343">
    <property type="entry name" value="SERINE/ARGININE-RICH SPLICING FACTOR"/>
    <property type="match status" value="1"/>
</dbReference>
<dbReference type="PANTHER" id="PTHR32343:SF10">
    <property type="entry name" value="RNA-BINDING REGION RNP-1 DOMAIN-CONTAINING PROTEIN"/>
    <property type="match status" value="1"/>
</dbReference>
<reference evidence="2" key="1">
    <citation type="submission" date="2022-07" db="EMBL/GenBank/DDBJ databases">
        <title>Phylogenomic reconstructions and comparative analyses of Kickxellomycotina fungi.</title>
        <authorList>
            <person name="Reynolds N.K."/>
            <person name="Stajich J.E."/>
            <person name="Barry K."/>
            <person name="Grigoriev I.V."/>
            <person name="Crous P."/>
            <person name="Smith M.E."/>
        </authorList>
    </citation>
    <scope>NUCLEOTIDE SEQUENCE</scope>
    <source>
        <strain evidence="2">NRRL 3115</strain>
    </source>
</reference>
<feature type="compositionally biased region" description="Polar residues" evidence="1">
    <location>
        <begin position="277"/>
        <end position="321"/>
    </location>
</feature>
<accession>A0A9W8G102</accession>
<proteinExistence type="predicted"/>
<evidence type="ECO:0000313" key="2">
    <source>
        <dbReference type="EMBL" id="KAJ2668558.1"/>
    </source>
</evidence>
<evidence type="ECO:0000256" key="1">
    <source>
        <dbReference type="SAM" id="MobiDB-lite"/>
    </source>
</evidence>
<name>A0A9W8G102_9FUNG</name>
<dbReference type="GO" id="GO:0003676">
    <property type="term" value="F:nucleic acid binding"/>
    <property type="evidence" value="ECO:0007669"/>
    <property type="project" value="InterPro"/>
</dbReference>
<dbReference type="OrthoDB" id="7763451at2759"/>
<sequence length="321" mass="35123">MVTKSWQTAIPTEPDPRYVEVDHIALSADEGTVRNFFAFCGPIEHMELKKEANGTQSALIKFSNVEAAKTSLLLSNAQINHENIGVSALFPQALSPSTPPTYATDSANQQPSASGSPSSRNPIEDANYEGKPALYVVHELLAAGYFVGEHVVSRASEFDSKYRVVNRTQEQARSLDNQYKFSAYLQHWDDKFKISQRAKDAYNKIQDHPVGQKVILTVNDAYQSALQLSQDAHKIADRKRAQNEQLFGKIPLPRSPTADKPQATASSPSYDAPAASGQANNNIADGPTSSGPGYTDMSAPNVNVTYEKQTPTPQPNNEKNQ</sequence>
<feature type="compositionally biased region" description="Low complexity" evidence="1">
    <location>
        <begin position="263"/>
        <end position="276"/>
    </location>
</feature>
<protein>
    <submittedName>
        <fullName evidence="2">Protein vip1</fullName>
    </submittedName>
</protein>
<dbReference type="EMBL" id="JANBTW010000191">
    <property type="protein sequence ID" value="KAJ2668558.1"/>
    <property type="molecule type" value="Genomic_DNA"/>
</dbReference>
<comment type="caution">
    <text evidence="2">The sequence shown here is derived from an EMBL/GenBank/DDBJ whole genome shotgun (WGS) entry which is preliminary data.</text>
</comment>
<organism evidence="2 3">
    <name type="scientific">Coemansia spiralis</name>
    <dbReference type="NCBI Taxonomy" id="417178"/>
    <lineage>
        <taxon>Eukaryota</taxon>
        <taxon>Fungi</taxon>
        <taxon>Fungi incertae sedis</taxon>
        <taxon>Zoopagomycota</taxon>
        <taxon>Kickxellomycotina</taxon>
        <taxon>Kickxellomycetes</taxon>
        <taxon>Kickxellales</taxon>
        <taxon>Kickxellaceae</taxon>
        <taxon>Coemansia</taxon>
    </lineage>
</organism>
<feature type="region of interest" description="Disordered" evidence="1">
    <location>
        <begin position="237"/>
        <end position="321"/>
    </location>
</feature>
<gene>
    <name evidence="2" type="primary">vip1</name>
    <name evidence="2" type="ORF">GGI25_006416</name>
</gene>
<dbReference type="SUPFAM" id="SSF54928">
    <property type="entry name" value="RNA-binding domain, RBD"/>
    <property type="match status" value="1"/>
</dbReference>
<dbReference type="AlphaFoldDB" id="A0A9W8G102"/>
<dbReference type="Proteomes" id="UP001151518">
    <property type="component" value="Unassembled WGS sequence"/>
</dbReference>
<feature type="compositionally biased region" description="Polar residues" evidence="1">
    <location>
        <begin position="97"/>
        <end position="121"/>
    </location>
</feature>
<dbReference type="InterPro" id="IPR035979">
    <property type="entry name" value="RBD_domain_sf"/>
</dbReference>
<dbReference type="Gene3D" id="3.30.70.330">
    <property type="match status" value="1"/>
</dbReference>
<evidence type="ECO:0000313" key="3">
    <source>
        <dbReference type="Proteomes" id="UP001151518"/>
    </source>
</evidence>
<feature type="region of interest" description="Disordered" evidence="1">
    <location>
        <begin position="97"/>
        <end position="125"/>
    </location>
</feature>